<evidence type="ECO:0000256" key="3">
    <source>
        <dbReference type="ARBA" id="ARBA00022833"/>
    </source>
</evidence>
<dbReference type="SUPFAM" id="SSF57850">
    <property type="entry name" value="RING/U-box"/>
    <property type="match status" value="1"/>
</dbReference>
<evidence type="ECO:0000256" key="2">
    <source>
        <dbReference type="ARBA" id="ARBA00022771"/>
    </source>
</evidence>
<organism evidence="7 8">
    <name type="scientific">Triangularia verruculosa</name>
    <dbReference type="NCBI Taxonomy" id="2587418"/>
    <lineage>
        <taxon>Eukaryota</taxon>
        <taxon>Fungi</taxon>
        <taxon>Dikarya</taxon>
        <taxon>Ascomycota</taxon>
        <taxon>Pezizomycotina</taxon>
        <taxon>Sordariomycetes</taxon>
        <taxon>Sordariomycetidae</taxon>
        <taxon>Sordariales</taxon>
        <taxon>Podosporaceae</taxon>
        <taxon>Triangularia</taxon>
    </lineage>
</organism>
<keyword evidence="3" id="KW-0862">Zinc</keyword>
<dbReference type="InterPro" id="IPR013083">
    <property type="entry name" value="Znf_RING/FYVE/PHD"/>
</dbReference>
<dbReference type="PANTHER" id="PTHR22763:SF162">
    <property type="entry name" value="TRANSMEMBRANE E3 UBIQUITIN-PROTEIN LIGASE 1"/>
    <property type="match status" value="1"/>
</dbReference>
<dbReference type="Gene3D" id="3.30.40.10">
    <property type="entry name" value="Zinc/RING finger domain, C3HC4 (zinc finger)"/>
    <property type="match status" value="1"/>
</dbReference>
<dbReference type="PROSITE" id="PS50089">
    <property type="entry name" value="ZF_RING_2"/>
    <property type="match status" value="1"/>
</dbReference>
<evidence type="ECO:0000313" key="8">
    <source>
        <dbReference type="Proteomes" id="UP001303160"/>
    </source>
</evidence>
<dbReference type="GO" id="GO:0012505">
    <property type="term" value="C:endomembrane system"/>
    <property type="evidence" value="ECO:0007669"/>
    <property type="project" value="TreeGrafter"/>
</dbReference>
<dbReference type="Pfam" id="PF13639">
    <property type="entry name" value="zf-RING_2"/>
    <property type="match status" value="1"/>
</dbReference>
<feature type="region of interest" description="Disordered" evidence="5">
    <location>
        <begin position="842"/>
        <end position="901"/>
    </location>
</feature>
<feature type="compositionally biased region" description="Basic residues" evidence="5">
    <location>
        <begin position="130"/>
        <end position="140"/>
    </location>
</feature>
<feature type="region of interest" description="Disordered" evidence="5">
    <location>
        <begin position="1"/>
        <end position="239"/>
    </location>
</feature>
<name>A0AAN6XAS1_9PEZI</name>
<feature type="compositionally biased region" description="Polar residues" evidence="5">
    <location>
        <begin position="317"/>
        <end position="337"/>
    </location>
</feature>
<sequence>MDQMDYEMHPAEVPTTQAPPHPAHSGFQVVPQGHGGCPYFRNEQHHHQPSLPHLHPSYPPYHPGVNSLYHSPRQNHGPHGPHAPHAPRSSHSRNLSLQPHHRPQQPGHGQPQQHQTQNPPLSLPLPHSHSQSHSHSHSLSHPHQSSHYDPVYNPGWTSSTQSSGPAFQWTATPAPAPGPPPSHAAPPLLSIPLPLQSLLRPSSSEPFSSGNGAGNSNPNGPNSGQSGFHSTQNLPHLDSAGAPSFSFPYRHPAALHRFSVAPGVPSHHSHPNLSQAPPFPQAPTQNQNQQNYQSQPSRVSLPSSSGTMNHNRPPAANTPSAQPSQALSNTTMSSEPNVGTALAPLNLPQLPELSGQSNRGLVNSGTTGQLPRPSQLEHVPVSRPPNHGGDPAYRSVSDQRREAIRRAQSLSARAAAIAEDLARRNGDDFDESEEDYSPVDEDDEAYHFATQFVPHGYMGGEENRLRQQQLLRGQLSTSKRVASKKALTSLQSVDMKTLTESEKVCVICYNEFGVTSPEGVNEAPLRLPKCKHIFGDHCIKKWFEESDSCPYCRDKVPSEPSIPQHILQHIRVRNSEFSMTHGNAAGEPGTNRFASHPASRTFQTGERRSSPPDPSTDNMRRPRARIGGTRSYHGAPPNLTSPMPHPPSHAAFLASITAFPGPAGPPPAGAFQPSGPSVASGEPQMSLPSPSVFFPGPFTQESSVGLTGQLLARGQRRVDMGSTNSNMGRGHLRPETTNHNSCLTPVPPYPPLGGPLRHNPALLPRPELRRQPLNLDLNALTYPFSEAVRDELISSGVTIPLQPRPSMATASLTRAYSDDDARWRISEELLADLEAYVGRDPFGGLRSNNSQPQLPGAPTTASSVPPPSNSRFTPSSRGEAGEPPRKRRRSGSAEAGTGEEE</sequence>
<evidence type="ECO:0000256" key="4">
    <source>
        <dbReference type="PROSITE-ProRule" id="PRU00175"/>
    </source>
</evidence>
<proteinExistence type="predicted"/>
<dbReference type="InterPro" id="IPR050731">
    <property type="entry name" value="HRD1_E3_ubiq-ligases"/>
</dbReference>
<feature type="compositionally biased region" description="Basic and acidic residues" evidence="5">
    <location>
        <begin position="1"/>
        <end position="10"/>
    </location>
</feature>
<feature type="compositionally biased region" description="Polar residues" evidence="5">
    <location>
        <begin position="155"/>
        <end position="165"/>
    </location>
</feature>
<comment type="caution">
    <text evidence="7">The sequence shown here is derived from an EMBL/GenBank/DDBJ whole genome shotgun (WGS) entry which is preliminary data.</text>
</comment>
<feature type="compositionally biased region" description="Polar residues" evidence="5">
    <location>
        <begin position="354"/>
        <end position="369"/>
    </location>
</feature>
<feature type="compositionally biased region" description="Pro residues" evidence="5">
    <location>
        <begin position="174"/>
        <end position="184"/>
    </location>
</feature>
<dbReference type="Proteomes" id="UP001303160">
    <property type="component" value="Unassembled WGS sequence"/>
</dbReference>
<feature type="compositionally biased region" description="Low complexity" evidence="5">
    <location>
        <begin position="104"/>
        <end position="129"/>
    </location>
</feature>
<feature type="domain" description="RING-type" evidence="6">
    <location>
        <begin position="505"/>
        <end position="553"/>
    </location>
</feature>
<dbReference type="InterPro" id="IPR001841">
    <property type="entry name" value="Znf_RING"/>
</dbReference>
<evidence type="ECO:0000256" key="5">
    <source>
        <dbReference type="SAM" id="MobiDB-lite"/>
    </source>
</evidence>
<feature type="compositionally biased region" description="Low complexity" evidence="5">
    <location>
        <begin position="282"/>
        <end position="305"/>
    </location>
</feature>
<keyword evidence="2 4" id="KW-0863">Zinc-finger</keyword>
<evidence type="ECO:0000313" key="7">
    <source>
        <dbReference type="EMBL" id="KAK4197054.1"/>
    </source>
</evidence>
<dbReference type="GO" id="GO:0044695">
    <property type="term" value="C:Dsc E3 ubiquitin ligase complex"/>
    <property type="evidence" value="ECO:0007669"/>
    <property type="project" value="TreeGrafter"/>
</dbReference>
<dbReference type="EMBL" id="MU863971">
    <property type="protein sequence ID" value="KAK4197054.1"/>
    <property type="molecule type" value="Genomic_DNA"/>
</dbReference>
<dbReference type="AlphaFoldDB" id="A0AAN6XAS1"/>
<feature type="region of interest" description="Disordered" evidence="5">
    <location>
        <begin position="261"/>
        <end position="407"/>
    </location>
</feature>
<dbReference type="PANTHER" id="PTHR22763">
    <property type="entry name" value="RING ZINC FINGER PROTEIN"/>
    <property type="match status" value="1"/>
</dbReference>
<dbReference type="SMART" id="SM00184">
    <property type="entry name" value="RING"/>
    <property type="match status" value="1"/>
</dbReference>
<dbReference type="GO" id="GO:0061630">
    <property type="term" value="F:ubiquitin protein ligase activity"/>
    <property type="evidence" value="ECO:0007669"/>
    <property type="project" value="TreeGrafter"/>
</dbReference>
<feature type="compositionally biased region" description="Low complexity" evidence="5">
    <location>
        <begin position="892"/>
        <end position="901"/>
    </location>
</feature>
<evidence type="ECO:0000259" key="6">
    <source>
        <dbReference type="PROSITE" id="PS50089"/>
    </source>
</evidence>
<feature type="region of interest" description="Disordered" evidence="5">
    <location>
        <begin position="719"/>
        <end position="742"/>
    </location>
</feature>
<keyword evidence="8" id="KW-1185">Reference proteome</keyword>
<evidence type="ECO:0000256" key="1">
    <source>
        <dbReference type="ARBA" id="ARBA00022723"/>
    </source>
</evidence>
<reference evidence="7" key="1">
    <citation type="journal article" date="2023" name="Mol. Phylogenet. Evol.">
        <title>Genome-scale phylogeny and comparative genomics of the fungal order Sordariales.</title>
        <authorList>
            <person name="Hensen N."/>
            <person name="Bonometti L."/>
            <person name="Westerberg I."/>
            <person name="Brannstrom I.O."/>
            <person name="Guillou S."/>
            <person name="Cros-Aarteil S."/>
            <person name="Calhoun S."/>
            <person name="Haridas S."/>
            <person name="Kuo A."/>
            <person name="Mondo S."/>
            <person name="Pangilinan J."/>
            <person name="Riley R."/>
            <person name="LaButti K."/>
            <person name="Andreopoulos B."/>
            <person name="Lipzen A."/>
            <person name="Chen C."/>
            <person name="Yan M."/>
            <person name="Daum C."/>
            <person name="Ng V."/>
            <person name="Clum A."/>
            <person name="Steindorff A."/>
            <person name="Ohm R.A."/>
            <person name="Martin F."/>
            <person name="Silar P."/>
            <person name="Natvig D.O."/>
            <person name="Lalanne C."/>
            <person name="Gautier V."/>
            <person name="Ament-Velasquez S.L."/>
            <person name="Kruys A."/>
            <person name="Hutchinson M.I."/>
            <person name="Powell A.J."/>
            <person name="Barry K."/>
            <person name="Miller A.N."/>
            <person name="Grigoriev I.V."/>
            <person name="Debuchy R."/>
            <person name="Gladieux P."/>
            <person name="Hiltunen Thoren M."/>
            <person name="Johannesson H."/>
        </authorList>
    </citation>
    <scope>NUCLEOTIDE SEQUENCE</scope>
    <source>
        <strain evidence="7">CBS 315.58</strain>
    </source>
</reference>
<protein>
    <recommendedName>
        <fullName evidence="6">RING-type domain-containing protein</fullName>
    </recommendedName>
</protein>
<feature type="region of interest" description="Disordered" evidence="5">
    <location>
        <begin position="579"/>
        <end position="644"/>
    </location>
</feature>
<keyword evidence="1" id="KW-0479">Metal-binding</keyword>
<dbReference type="GO" id="GO:0043161">
    <property type="term" value="P:proteasome-mediated ubiquitin-dependent protein catabolic process"/>
    <property type="evidence" value="ECO:0007669"/>
    <property type="project" value="TreeGrafter"/>
</dbReference>
<gene>
    <name evidence="7" type="ORF">QBC40DRAFT_108830</name>
</gene>
<reference evidence="7" key="2">
    <citation type="submission" date="2023-05" db="EMBL/GenBank/DDBJ databases">
        <authorList>
            <consortium name="Lawrence Berkeley National Laboratory"/>
            <person name="Steindorff A."/>
            <person name="Hensen N."/>
            <person name="Bonometti L."/>
            <person name="Westerberg I."/>
            <person name="Brannstrom I.O."/>
            <person name="Guillou S."/>
            <person name="Cros-Aarteil S."/>
            <person name="Calhoun S."/>
            <person name="Haridas S."/>
            <person name="Kuo A."/>
            <person name="Mondo S."/>
            <person name="Pangilinan J."/>
            <person name="Riley R."/>
            <person name="Labutti K."/>
            <person name="Andreopoulos B."/>
            <person name="Lipzen A."/>
            <person name="Chen C."/>
            <person name="Yanf M."/>
            <person name="Daum C."/>
            <person name="Ng V."/>
            <person name="Clum A."/>
            <person name="Ohm R."/>
            <person name="Martin F."/>
            <person name="Silar P."/>
            <person name="Natvig D."/>
            <person name="Lalanne C."/>
            <person name="Gautier V."/>
            <person name="Ament-Velasquez S.L."/>
            <person name="Kruys A."/>
            <person name="Hutchinson M.I."/>
            <person name="Powell A.J."/>
            <person name="Barry K."/>
            <person name="Miller A.N."/>
            <person name="Grigoriev I.V."/>
            <person name="Debuchy R."/>
            <person name="Gladieux P."/>
            <person name="Thoren M.H."/>
            <person name="Johannesson H."/>
        </authorList>
    </citation>
    <scope>NUCLEOTIDE SEQUENCE</scope>
    <source>
        <strain evidence="7">CBS 315.58</strain>
    </source>
</reference>
<accession>A0AAN6XAS1</accession>
<feature type="region of interest" description="Disordered" evidence="5">
    <location>
        <begin position="663"/>
        <end position="684"/>
    </location>
</feature>
<dbReference type="GO" id="GO:0008270">
    <property type="term" value="F:zinc ion binding"/>
    <property type="evidence" value="ECO:0007669"/>
    <property type="project" value="UniProtKB-KW"/>
</dbReference>
<feature type="compositionally biased region" description="Low complexity" evidence="5">
    <location>
        <begin position="185"/>
        <end position="227"/>
    </location>
</feature>